<feature type="region of interest" description="Disordered" evidence="1">
    <location>
        <begin position="1"/>
        <end position="54"/>
    </location>
</feature>
<dbReference type="EMBL" id="CAJHIA010000007">
    <property type="protein sequence ID" value="CAD6441735.1"/>
    <property type="molecule type" value="Genomic_DNA"/>
</dbReference>
<dbReference type="Proteomes" id="UP000624404">
    <property type="component" value="Unassembled WGS sequence"/>
</dbReference>
<gene>
    <name evidence="3" type="ORF">SCLTRI_LOCUS1526</name>
</gene>
<evidence type="ECO:0000256" key="2">
    <source>
        <dbReference type="SAM" id="Phobius"/>
    </source>
</evidence>
<keyword evidence="2" id="KW-1133">Transmembrane helix</keyword>
<keyword evidence="4" id="KW-1185">Reference proteome</keyword>
<keyword evidence="2" id="KW-0472">Membrane</keyword>
<sequence length="214" mass="23823">MADSPSSSSARPVLSDTVAPGYVDNASLPEFPAPPATNIQDERTPELPMDATDKEKSRNQIVVILQACILAKDGIMNTRFQTIQNSRCSTDNQTIKTPRLNSSVPPVASKNRMFNKRPFFCTVAYIVALISKLVLLSPYTLSTCCANTDCLAFIVKESYPSKESPLYQITVRYSDMLMRLPVLLLLQRHKTSLITHSESPTHMQTTNIIRVMNL</sequence>
<feature type="transmembrane region" description="Helical" evidence="2">
    <location>
        <begin position="119"/>
        <end position="141"/>
    </location>
</feature>
<evidence type="ECO:0000313" key="3">
    <source>
        <dbReference type="EMBL" id="CAD6441735.1"/>
    </source>
</evidence>
<evidence type="ECO:0000256" key="1">
    <source>
        <dbReference type="SAM" id="MobiDB-lite"/>
    </source>
</evidence>
<comment type="caution">
    <text evidence="3">The sequence shown here is derived from an EMBL/GenBank/DDBJ whole genome shotgun (WGS) entry which is preliminary data.</text>
</comment>
<accession>A0A8H2ZP88</accession>
<dbReference type="OrthoDB" id="3563259at2759"/>
<reference evidence="3" key="1">
    <citation type="submission" date="2020-10" db="EMBL/GenBank/DDBJ databases">
        <authorList>
            <person name="Kusch S."/>
        </authorList>
    </citation>
    <scope>NUCLEOTIDE SEQUENCE</scope>
    <source>
        <strain evidence="3">SwB9</strain>
    </source>
</reference>
<feature type="compositionally biased region" description="Basic and acidic residues" evidence="1">
    <location>
        <begin position="40"/>
        <end position="54"/>
    </location>
</feature>
<organism evidence="3 4">
    <name type="scientific">Sclerotinia trifoliorum</name>
    <dbReference type="NCBI Taxonomy" id="28548"/>
    <lineage>
        <taxon>Eukaryota</taxon>
        <taxon>Fungi</taxon>
        <taxon>Dikarya</taxon>
        <taxon>Ascomycota</taxon>
        <taxon>Pezizomycotina</taxon>
        <taxon>Leotiomycetes</taxon>
        <taxon>Helotiales</taxon>
        <taxon>Sclerotiniaceae</taxon>
        <taxon>Sclerotinia</taxon>
    </lineage>
</organism>
<protein>
    <submittedName>
        <fullName evidence="3">282e2fd0-023c-44e2-abf5-43e582978cc6</fullName>
    </submittedName>
</protein>
<evidence type="ECO:0000313" key="4">
    <source>
        <dbReference type="Proteomes" id="UP000624404"/>
    </source>
</evidence>
<name>A0A8H2ZP88_9HELO</name>
<proteinExistence type="predicted"/>
<keyword evidence="2" id="KW-0812">Transmembrane</keyword>
<dbReference type="AlphaFoldDB" id="A0A8H2ZP88"/>